<dbReference type="OrthoDB" id="2923624at2"/>
<evidence type="ECO:0000313" key="2">
    <source>
        <dbReference type="EMBL" id="SFQ31311.1"/>
    </source>
</evidence>
<feature type="chain" id="PRO_5011642121" evidence="1">
    <location>
        <begin position="29"/>
        <end position="175"/>
    </location>
</feature>
<evidence type="ECO:0000313" key="3">
    <source>
        <dbReference type="Proteomes" id="UP000198892"/>
    </source>
</evidence>
<protein>
    <submittedName>
        <fullName evidence="2">Uncharacterized protein</fullName>
    </submittedName>
</protein>
<dbReference type="EMBL" id="FOXD01000028">
    <property type="protein sequence ID" value="SFQ31311.1"/>
    <property type="molecule type" value="Genomic_DNA"/>
</dbReference>
<feature type="signal peptide" evidence="1">
    <location>
        <begin position="1"/>
        <end position="28"/>
    </location>
</feature>
<dbReference type="AlphaFoldDB" id="A0A1I5XH84"/>
<accession>A0A1I5XH84</accession>
<name>A0A1I5XH84_9BACI</name>
<gene>
    <name evidence="2" type="ORF">SAMN05518683_1282</name>
</gene>
<organism evidence="2 3">
    <name type="scientific">Salibacterium halotolerans</name>
    <dbReference type="NCBI Taxonomy" id="1884432"/>
    <lineage>
        <taxon>Bacteria</taxon>
        <taxon>Bacillati</taxon>
        <taxon>Bacillota</taxon>
        <taxon>Bacilli</taxon>
        <taxon>Bacillales</taxon>
        <taxon>Bacillaceae</taxon>
    </lineage>
</organism>
<dbReference type="RefSeq" id="WP_093339147.1">
    <property type="nucleotide sequence ID" value="NZ_FOXD01000028.1"/>
</dbReference>
<reference evidence="3" key="1">
    <citation type="submission" date="2016-10" db="EMBL/GenBank/DDBJ databases">
        <authorList>
            <person name="Varghese N."/>
            <person name="Submissions S."/>
        </authorList>
    </citation>
    <scope>NUCLEOTIDE SEQUENCE [LARGE SCALE GENOMIC DNA]</scope>
    <source>
        <strain evidence="3">S7</strain>
    </source>
</reference>
<evidence type="ECO:0000256" key="1">
    <source>
        <dbReference type="SAM" id="SignalP"/>
    </source>
</evidence>
<keyword evidence="3" id="KW-1185">Reference proteome</keyword>
<keyword evidence="1" id="KW-0732">Signal</keyword>
<sequence length="175" mass="19344">MKRIWISCLALMTVLAVLLPSTAPTVQAKTQEDKKVDELAETLEFVYEKATVKDSNGEIENVDIEMIEKKYGESLDALKQKNDSKPCINEPSNKTEELNKVSPSLVIPPTDVECMQDELNSFFEGFVPTTVISTIYGHLYDGEYLSAAKKLAKAGFKGSIVGIATQLTISYARCK</sequence>
<dbReference type="Proteomes" id="UP000198892">
    <property type="component" value="Unassembled WGS sequence"/>
</dbReference>
<proteinExistence type="predicted"/>